<gene>
    <name evidence="8" type="ORF">TanjilG_23529</name>
</gene>
<keyword evidence="5 7" id="KW-0472">Membrane</keyword>
<dbReference type="PANTHER" id="PTHR11562">
    <property type="entry name" value="CATION EFFLUX PROTEIN/ ZINC TRANSPORTER"/>
    <property type="match status" value="1"/>
</dbReference>
<dbReference type="Gramene" id="OIW05743">
    <property type="protein sequence ID" value="OIW05743"/>
    <property type="gene ID" value="TanjilG_23529"/>
</dbReference>
<dbReference type="Proteomes" id="UP000188354">
    <property type="component" value="Chromosome LG08"/>
</dbReference>
<keyword evidence="3" id="KW-0813">Transport</keyword>
<dbReference type="GO" id="GO:0005385">
    <property type="term" value="F:zinc ion transmembrane transporter activity"/>
    <property type="evidence" value="ECO:0007669"/>
    <property type="project" value="TreeGrafter"/>
</dbReference>
<comment type="subcellular location">
    <subcellularLocation>
        <location evidence="1">Membrane</location>
        <topology evidence="1">Multi-pass membrane protein</topology>
    </subcellularLocation>
</comment>
<name>A0A4P1RAF7_LUPAN</name>
<evidence type="ECO:0000256" key="1">
    <source>
        <dbReference type="ARBA" id="ARBA00004141"/>
    </source>
</evidence>
<keyword evidence="9" id="KW-1185">Reference proteome</keyword>
<evidence type="ECO:0000256" key="7">
    <source>
        <dbReference type="SAM" id="Phobius"/>
    </source>
</evidence>
<dbReference type="AlphaFoldDB" id="A0A4P1RAF7"/>
<proteinExistence type="predicted"/>
<evidence type="ECO:0000313" key="9">
    <source>
        <dbReference type="Proteomes" id="UP000188354"/>
    </source>
</evidence>
<dbReference type="STRING" id="3871.A0A4P1RAF7"/>
<sequence length="160" mass="18211">MRKRLSREEVLAKKLRYPLSLRVFTLFLRQCNLIAIPFVVFLDKKTVLQHWKNQQSWEAPPHQSFGYNCLQVLGAFFVIAVGRILQQNAEVNGILMFAIAAFGFVLNFIMVVWLGHDHGFGVSDHSRSHRRHHGCGDSDNDQGHHHSCGHSNHIIEGGTT</sequence>
<reference evidence="8 9" key="1">
    <citation type="journal article" date="2017" name="Plant Biotechnol. J.">
        <title>A comprehensive draft genome sequence for lupin (Lupinus angustifolius), an emerging health food: insights into plant-microbe interactions and legume evolution.</title>
        <authorList>
            <person name="Hane J.K."/>
            <person name="Ming Y."/>
            <person name="Kamphuis L.G."/>
            <person name="Nelson M.N."/>
            <person name="Garg G."/>
            <person name="Atkins C.A."/>
            <person name="Bayer P.E."/>
            <person name="Bravo A."/>
            <person name="Bringans S."/>
            <person name="Cannon S."/>
            <person name="Edwards D."/>
            <person name="Foley R."/>
            <person name="Gao L.L."/>
            <person name="Harrison M.J."/>
            <person name="Huang W."/>
            <person name="Hurgobin B."/>
            <person name="Li S."/>
            <person name="Liu C.W."/>
            <person name="McGrath A."/>
            <person name="Morahan G."/>
            <person name="Murray J."/>
            <person name="Weller J."/>
            <person name="Jian J."/>
            <person name="Singh K.B."/>
        </authorList>
    </citation>
    <scope>NUCLEOTIDE SEQUENCE</scope>
    <source>
        <strain evidence="9">cv. Tanjil</strain>
        <tissue evidence="8">Whole plant</tissue>
    </source>
</reference>
<evidence type="ECO:0000256" key="4">
    <source>
        <dbReference type="ARBA" id="ARBA00022989"/>
    </source>
</evidence>
<evidence type="ECO:0000256" key="2">
    <source>
        <dbReference type="ARBA" id="ARBA00022692"/>
    </source>
</evidence>
<feature type="transmembrane region" description="Helical" evidence="7">
    <location>
        <begin position="94"/>
        <end position="114"/>
    </location>
</feature>
<dbReference type="InterPro" id="IPR050681">
    <property type="entry name" value="CDF/SLC30A"/>
</dbReference>
<accession>A0A4P1RAF7</accession>
<protein>
    <submittedName>
        <fullName evidence="8">Uncharacterized protein</fullName>
    </submittedName>
</protein>
<keyword evidence="3" id="KW-0862">Zinc</keyword>
<feature type="transmembrane region" description="Helical" evidence="7">
    <location>
        <begin position="21"/>
        <end position="42"/>
    </location>
</feature>
<organism evidence="8 9">
    <name type="scientific">Lupinus angustifolius</name>
    <name type="common">Narrow-leaved blue lupine</name>
    <dbReference type="NCBI Taxonomy" id="3871"/>
    <lineage>
        <taxon>Eukaryota</taxon>
        <taxon>Viridiplantae</taxon>
        <taxon>Streptophyta</taxon>
        <taxon>Embryophyta</taxon>
        <taxon>Tracheophyta</taxon>
        <taxon>Spermatophyta</taxon>
        <taxon>Magnoliopsida</taxon>
        <taxon>eudicotyledons</taxon>
        <taxon>Gunneridae</taxon>
        <taxon>Pentapetalae</taxon>
        <taxon>rosids</taxon>
        <taxon>fabids</taxon>
        <taxon>Fabales</taxon>
        <taxon>Fabaceae</taxon>
        <taxon>Papilionoideae</taxon>
        <taxon>50 kb inversion clade</taxon>
        <taxon>genistoids sensu lato</taxon>
        <taxon>core genistoids</taxon>
        <taxon>Genisteae</taxon>
        <taxon>Lupinus</taxon>
    </lineage>
</organism>
<dbReference type="PANTHER" id="PTHR11562:SF54">
    <property type="entry name" value="METAL TOLERANCE PROTEIN B"/>
    <property type="match status" value="1"/>
</dbReference>
<keyword evidence="2 7" id="KW-0812">Transmembrane</keyword>
<evidence type="ECO:0000256" key="6">
    <source>
        <dbReference type="SAM" id="MobiDB-lite"/>
    </source>
</evidence>
<dbReference type="InterPro" id="IPR027469">
    <property type="entry name" value="Cation_efflux_TMD_sf"/>
</dbReference>
<keyword evidence="3" id="KW-0406">Ion transport</keyword>
<evidence type="ECO:0000313" key="8">
    <source>
        <dbReference type="EMBL" id="OIW05743.1"/>
    </source>
</evidence>
<dbReference type="EMBL" id="CM007368">
    <property type="protein sequence ID" value="OIW05743.1"/>
    <property type="molecule type" value="Genomic_DNA"/>
</dbReference>
<dbReference type="GO" id="GO:0005773">
    <property type="term" value="C:vacuole"/>
    <property type="evidence" value="ECO:0007669"/>
    <property type="project" value="TreeGrafter"/>
</dbReference>
<keyword evidence="4 7" id="KW-1133">Transmembrane helix</keyword>
<evidence type="ECO:0000256" key="5">
    <source>
        <dbReference type="ARBA" id="ARBA00023136"/>
    </source>
</evidence>
<feature type="transmembrane region" description="Helical" evidence="7">
    <location>
        <begin position="65"/>
        <end position="82"/>
    </location>
</feature>
<keyword evidence="3" id="KW-0864">Zinc transport</keyword>
<evidence type="ECO:0000256" key="3">
    <source>
        <dbReference type="ARBA" id="ARBA00022906"/>
    </source>
</evidence>
<dbReference type="GO" id="GO:0005886">
    <property type="term" value="C:plasma membrane"/>
    <property type="evidence" value="ECO:0007669"/>
    <property type="project" value="TreeGrafter"/>
</dbReference>
<feature type="region of interest" description="Disordered" evidence="6">
    <location>
        <begin position="131"/>
        <end position="160"/>
    </location>
</feature>
<dbReference type="SUPFAM" id="SSF161111">
    <property type="entry name" value="Cation efflux protein transmembrane domain-like"/>
    <property type="match status" value="1"/>
</dbReference>